<proteinExistence type="inferred from homology"/>
<feature type="domain" description="PucR C-terminal helix-turn-helix" evidence="2">
    <location>
        <begin position="302"/>
        <end position="359"/>
    </location>
</feature>
<dbReference type="Pfam" id="PF13556">
    <property type="entry name" value="HTH_30"/>
    <property type="match status" value="1"/>
</dbReference>
<reference evidence="4 5" key="2">
    <citation type="submission" date="2018-12" db="EMBL/GenBank/DDBJ databases">
        <title>Nakamurella antarcticus sp. nov., isolated from Antarctica South Shetland Islands soil.</title>
        <authorList>
            <person name="Peng F."/>
        </authorList>
    </citation>
    <scope>NUCLEOTIDE SEQUENCE [LARGE SCALE GENOMIC DNA]</scope>
    <source>
        <strain evidence="4 5">S14-144</strain>
    </source>
</reference>
<reference evidence="4 5" key="1">
    <citation type="submission" date="2018-11" db="EMBL/GenBank/DDBJ databases">
        <authorList>
            <person name="Da X."/>
        </authorList>
    </citation>
    <scope>NUCLEOTIDE SEQUENCE [LARGE SCALE GENOMIC DNA]</scope>
    <source>
        <strain evidence="4 5">S14-144</strain>
    </source>
</reference>
<protein>
    <submittedName>
        <fullName evidence="4">PucR family transcriptional regulator</fullName>
    </submittedName>
</protein>
<evidence type="ECO:0000313" key="5">
    <source>
        <dbReference type="Proteomes" id="UP000268084"/>
    </source>
</evidence>
<dbReference type="InterPro" id="IPR041522">
    <property type="entry name" value="CdaR_GGDEF"/>
</dbReference>
<dbReference type="Gene3D" id="1.10.10.2840">
    <property type="entry name" value="PucR C-terminal helix-turn-helix domain"/>
    <property type="match status" value="1"/>
</dbReference>
<dbReference type="EMBL" id="CP034170">
    <property type="protein sequence ID" value="AZI59508.1"/>
    <property type="molecule type" value="Genomic_DNA"/>
</dbReference>
<evidence type="ECO:0000259" key="2">
    <source>
        <dbReference type="Pfam" id="PF13556"/>
    </source>
</evidence>
<sequence length="365" mass="38118">MATRAVALMDEQLPWFRSLPADQRSWVTLVAQAGIAGYVPWARTSDTDLRLTDTVFGTAPRDLSRAVSLRRTVELVRIAIDVAEVHVPALGATENEKAALSDSLLRYSREIAFAAAAVYATAAETRGAWDARVEAAVVDGIIRGEDEETLSSRAAALGWDATAAATVVLGSAGSNRTEAVARVSEWAKSLKIPAMAGVQGSRLIIVLGGPLPDLAELLTGGAGLFAGGPIVLGPTGAGLSGAVSSAVEALAGLRASPAWLDAPRPVASTDLLAERAIAGDPTAAARLRTAIYEPLAASTSPLTQTLQAYLDHGGALEPAARALFVHPNTMRYRLHRIAETTGRDPWNSRDALALQVALILGRLQG</sequence>
<evidence type="ECO:0000259" key="3">
    <source>
        <dbReference type="Pfam" id="PF17853"/>
    </source>
</evidence>
<dbReference type="InterPro" id="IPR051448">
    <property type="entry name" value="CdaR-like_regulators"/>
</dbReference>
<comment type="similarity">
    <text evidence="1">Belongs to the CdaR family.</text>
</comment>
<dbReference type="PANTHER" id="PTHR33744:SF7">
    <property type="entry name" value="PUCR FAMILY TRANSCRIPTIONAL REGULATOR"/>
    <property type="match status" value="1"/>
</dbReference>
<name>A0A3G8ZQT3_9ACTN</name>
<evidence type="ECO:0000256" key="1">
    <source>
        <dbReference type="ARBA" id="ARBA00006754"/>
    </source>
</evidence>
<dbReference type="PANTHER" id="PTHR33744">
    <property type="entry name" value="CARBOHYDRATE DIACID REGULATOR"/>
    <property type="match status" value="1"/>
</dbReference>
<dbReference type="Pfam" id="PF17853">
    <property type="entry name" value="GGDEF_2"/>
    <property type="match status" value="1"/>
</dbReference>
<dbReference type="KEGG" id="nak:EH165_08585"/>
<dbReference type="Proteomes" id="UP000268084">
    <property type="component" value="Chromosome"/>
</dbReference>
<dbReference type="InterPro" id="IPR042070">
    <property type="entry name" value="PucR_C-HTH_sf"/>
</dbReference>
<keyword evidence="5" id="KW-1185">Reference proteome</keyword>
<feature type="domain" description="CdaR GGDEF-like" evidence="3">
    <location>
        <begin position="144"/>
        <end position="255"/>
    </location>
</feature>
<accession>A0A3G8ZQT3</accession>
<gene>
    <name evidence="4" type="ORF">EH165_08585</name>
</gene>
<evidence type="ECO:0000313" key="4">
    <source>
        <dbReference type="EMBL" id="AZI59508.1"/>
    </source>
</evidence>
<dbReference type="OrthoDB" id="3246591at2"/>
<dbReference type="AlphaFoldDB" id="A0A3G8ZQT3"/>
<organism evidence="4 5">
    <name type="scientific">Nakamurella antarctica</name>
    <dbReference type="NCBI Taxonomy" id="1902245"/>
    <lineage>
        <taxon>Bacteria</taxon>
        <taxon>Bacillati</taxon>
        <taxon>Actinomycetota</taxon>
        <taxon>Actinomycetes</taxon>
        <taxon>Nakamurellales</taxon>
        <taxon>Nakamurellaceae</taxon>
        <taxon>Nakamurella</taxon>
    </lineage>
</organism>
<dbReference type="InterPro" id="IPR025736">
    <property type="entry name" value="PucR_C-HTH_dom"/>
</dbReference>